<keyword evidence="1" id="KW-1133">Transmembrane helix</keyword>
<organism evidence="2">
    <name type="scientific">bioreactor metagenome</name>
    <dbReference type="NCBI Taxonomy" id="1076179"/>
    <lineage>
        <taxon>unclassified sequences</taxon>
        <taxon>metagenomes</taxon>
        <taxon>ecological metagenomes</taxon>
    </lineage>
</organism>
<proteinExistence type="predicted"/>
<gene>
    <name evidence="2" type="ORF">SDC9_151603</name>
</gene>
<keyword evidence="1" id="KW-0812">Transmembrane</keyword>
<evidence type="ECO:0000313" key="2">
    <source>
        <dbReference type="EMBL" id="MPN04366.1"/>
    </source>
</evidence>
<protein>
    <submittedName>
        <fullName evidence="2">Uncharacterized protein</fullName>
    </submittedName>
</protein>
<reference evidence="2" key="1">
    <citation type="submission" date="2019-08" db="EMBL/GenBank/DDBJ databases">
        <authorList>
            <person name="Kucharzyk K."/>
            <person name="Murdoch R.W."/>
            <person name="Higgins S."/>
            <person name="Loffler F."/>
        </authorList>
    </citation>
    <scope>NUCLEOTIDE SEQUENCE</scope>
</reference>
<evidence type="ECO:0000256" key="1">
    <source>
        <dbReference type="SAM" id="Phobius"/>
    </source>
</evidence>
<name>A0A645ESE2_9ZZZZ</name>
<dbReference type="AlphaFoldDB" id="A0A645ESE2"/>
<sequence>MVTKQYFFIGGYIIQTIVMAHGWRHTRRVQRQYIFRDVQAVETVSDKVDTD</sequence>
<comment type="caution">
    <text evidence="2">The sequence shown here is derived from an EMBL/GenBank/DDBJ whole genome shotgun (WGS) entry which is preliminary data.</text>
</comment>
<feature type="transmembrane region" description="Helical" evidence="1">
    <location>
        <begin position="6"/>
        <end position="23"/>
    </location>
</feature>
<accession>A0A645ESE2</accession>
<dbReference type="EMBL" id="VSSQ01050281">
    <property type="protein sequence ID" value="MPN04366.1"/>
    <property type="molecule type" value="Genomic_DNA"/>
</dbReference>
<keyword evidence="1" id="KW-0472">Membrane</keyword>